<feature type="region of interest" description="Disordered" evidence="2">
    <location>
        <begin position="1"/>
        <end position="23"/>
    </location>
</feature>
<evidence type="ECO:0000313" key="3">
    <source>
        <dbReference type="EMBL" id="KAF2723266.1"/>
    </source>
</evidence>
<comment type="caution">
    <text evidence="3">The sequence shown here is derived from an EMBL/GenBank/DDBJ whole genome shotgun (WGS) entry which is preliminary data.</text>
</comment>
<dbReference type="SUPFAM" id="SSF57903">
    <property type="entry name" value="FYVE/PHD zinc finger"/>
    <property type="match status" value="1"/>
</dbReference>
<proteinExistence type="predicted"/>
<organism evidence="3 4">
    <name type="scientific">Polychaeton citri CBS 116435</name>
    <dbReference type="NCBI Taxonomy" id="1314669"/>
    <lineage>
        <taxon>Eukaryota</taxon>
        <taxon>Fungi</taxon>
        <taxon>Dikarya</taxon>
        <taxon>Ascomycota</taxon>
        <taxon>Pezizomycotina</taxon>
        <taxon>Dothideomycetes</taxon>
        <taxon>Dothideomycetidae</taxon>
        <taxon>Capnodiales</taxon>
        <taxon>Capnodiaceae</taxon>
        <taxon>Polychaeton</taxon>
    </lineage>
</organism>
<keyword evidence="4" id="KW-1185">Reference proteome</keyword>
<dbReference type="InterPro" id="IPR011011">
    <property type="entry name" value="Znf_FYVE_PHD"/>
</dbReference>
<dbReference type="AlphaFoldDB" id="A0A9P4QE71"/>
<evidence type="ECO:0000256" key="1">
    <source>
        <dbReference type="SAM" id="Coils"/>
    </source>
</evidence>
<evidence type="ECO:0000313" key="4">
    <source>
        <dbReference type="Proteomes" id="UP000799441"/>
    </source>
</evidence>
<accession>A0A9P4QE71</accession>
<gene>
    <name evidence="3" type="ORF">K431DRAFT_301864</name>
</gene>
<keyword evidence="1" id="KW-0175">Coiled coil</keyword>
<reference evidence="3" key="1">
    <citation type="journal article" date="2020" name="Stud. Mycol.">
        <title>101 Dothideomycetes genomes: a test case for predicting lifestyles and emergence of pathogens.</title>
        <authorList>
            <person name="Haridas S."/>
            <person name="Albert R."/>
            <person name="Binder M."/>
            <person name="Bloem J."/>
            <person name="Labutti K."/>
            <person name="Salamov A."/>
            <person name="Andreopoulos B."/>
            <person name="Baker S."/>
            <person name="Barry K."/>
            <person name="Bills G."/>
            <person name="Bluhm B."/>
            <person name="Cannon C."/>
            <person name="Castanera R."/>
            <person name="Culley D."/>
            <person name="Daum C."/>
            <person name="Ezra D."/>
            <person name="Gonzalez J."/>
            <person name="Henrissat B."/>
            <person name="Kuo A."/>
            <person name="Liang C."/>
            <person name="Lipzen A."/>
            <person name="Lutzoni F."/>
            <person name="Magnuson J."/>
            <person name="Mondo S."/>
            <person name="Nolan M."/>
            <person name="Ohm R."/>
            <person name="Pangilinan J."/>
            <person name="Park H.-J."/>
            <person name="Ramirez L."/>
            <person name="Alfaro M."/>
            <person name="Sun H."/>
            <person name="Tritt A."/>
            <person name="Yoshinaga Y."/>
            <person name="Zwiers L.-H."/>
            <person name="Turgeon B."/>
            <person name="Goodwin S."/>
            <person name="Spatafora J."/>
            <person name="Crous P."/>
            <person name="Grigoriev I."/>
        </authorList>
    </citation>
    <scope>NUCLEOTIDE SEQUENCE</scope>
    <source>
        <strain evidence="3">CBS 116435</strain>
    </source>
</reference>
<name>A0A9P4QE71_9PEZI</name>
<feature type="coiled-coil region" evidence="1">
    <location>
        <begin position="69"/>
        <end position="100"/>
    </location>
</feature>
<dbReference type="EMBL" id="MU003777">
    <property type="protein sequence ID" value="KAF2723266.1"/>
    <property type="molecule type" value="Genomic_DNA"/>
</dbReference>
<sequence>MNPVGKSSKQRAPNNAEIGQSGSRPVGRICCDCKQLPPAFVCARCDRIQHTKCALSQLVALEQKKDLCNNCWENNLAQVKDNLQREVAKIERHSNALREKAKRNIAVEGGLWRHYCQLPKENATDALVQITKMGWKDDAYQPEHEAPEEWLEELQERLEKTLLHPSNEPRFDGLFPAEAESIKDVFTLLSLWRKEAVFQLHHGLLKGKKEQLGLLAELFGLDPVGTYWKGPPNLPITTT</sequence>
<protein>
    <submittedName>
        <fullName evidence="3">Uncharacterized protein</fullName>
    </submittedName>
</protein>
<evidence type="ECO:0000256" key="2">
    <source>
        <dbReference type="SAM" id="MobiDB-lite"/>
    </source>
</evidence>
<dbReference type="Proteomes" id="UP000799441">
    <property type="component" value="Unassembled WGS sequence"/>
</dbReference>